<evidence type="ECO:0000313" key="1">
    <source>
        <dbReference type="EMBL" id="ABW02408.1"/>
    </source>
</evidence>
<dbReference type="EMBL" id="CP000852">
    <property type="protein sequence ID" value="ABW02408.1"/>
    <property type="molecule type" value="Genomic_DNA"/>
</dbReference>
<dbReference type="KEGG" id="cma:Cmaq_1585"/>
<accession>A8M9T7</accession>
<dbReference type="AlphaFoldDB" id="A8M9T7"/>
<dbReference type="RefSeq" id="WP_012186627.1">
    <property type="nucleotide sequence ID" value="NC_009954.1"/>
</dbReference>
<evidence type="ECO:0000313" key="2">
    <source>
        <dbReference type="Proteomes" id="UP000001137"/>
    </source>
</evidence>
<reference evidence="1 2" key="1">
    <citation type="submission" date="2007-10" db="EMBL/GenBank/DDBJ databases">
        <title>Complete sequence of Caldivirga maquilingensis IC-167.</title>
        <authorList>
            <consortium name="US DOE Joint Genome Institute"/>
            <person name="Copeland A."/>
            <person name="Lucas S."/>
            <person name="Lapidus A."/>
            <person name="Barry K."/>
            <person name="Glavina del Rio T."/>
            <person name="Dalin E."/>
            <person name="Tice H."/>
            <person name="Pitluck S."/>
            <person name="Saunders E."/>
            <person name="Brettin T."/>
            <person name="Bruce D."/>
            <person name="Detter J.C."/>
            <person name="Han C."/>
            <person name="Schmutz J."/>
            <person name="Larimer F."/>
            <person name="Land M."/>
            <person name="Hauser L."/>
            <person name="Kyrpides N."/>
            <person name="Ivanova N."/>
            <person name="Biddle J.F."/>
            <person name="Zhang Z."/>
            <person name="Fitz-Gibbon S.T."/>
            <person name="Lowe T.M."/>
            <person name="Saltikov C."/>
            <person name="House C.H."/>
            <person name="Richardson P."/>
        </authorList>
    </citation>
    <scope>NUCLEOTIDE SEQUENCE [LARGE SCALE GENOMIC DNA]</scope>
    <source>
        <strain evidence="2">ATCC 700844 / DSM 13496 / JCM 10307 / IC-167</strain>
    </source>
</reference>
<dbReference type="GeneID" id="5709288"/>
<protein>
    <submittedName>
        <fullName evidence="1">Uncharacterized protein</fullName>
    </submittedName>
</protein>
<gene>
    <name evidence="1" type="ordered locus">Cmaq_1585</name>
</gene>
<organism evidence="1 2">
    <name type="scientific">Caldivirga maquilingensis (strain ATCC 700844 / DSM 13496 / JCM 10307 / IC-167)</name>
    <dbReference type="NCBI Taxonomy" id="397948"/>
    <lineage>
        <taxon>Archaea</taxon>
        <taxon>Thermoproteota</taxon>
        <taxon>Thermoprotei</taxon>
        <taxon>Thermoproteales</taxon>
        <taxon>Thermoproteaceae</taxon>
        <taxon>Caldivirga</taxon>
    </lineage>
</organism>
<sequence length="148" mass="16725">MSSDYTVVYETEVEVPVRFSKDTPEEARLRRLERWPREAGLTQPLGEGGSFTNMVKEYSNTYDLQPGERKWSVERSGDKLIVSMKWSLLKNGVEKGHADINGEIPLTPTEESGALVYTVKLRYSIWVSNDVLSEKATSDLSGFGEINF</sequence>
<dbReference type="eggNOG" id="arCOG05493">
    <property type="taxonomic scope" value="Archaea"/>
</dbReference>
<keyword evidence="2" id="KW-1185">Reference proteome</keyword>
<dbReference type="Proteomes" id="UP000001137">
    <property type="component" value="Chromosome"/>
</dbReference>
<dbReference type="OrthoDB" id="25976at2157"/>
<dbReference type="HOGENOM" id="CLU_1801764_0_0_2"/>
<dbReference type="STRING" id="397948.Cmaq_1585"/>
<name>A8M9T7_CALMQ</name>
<proteinExistence type="predicted"/>